<proteinExistence type="predicted"/>
<feature type="non-terminal residue" evidence="1">
    <location>
        <position position="1"/>
    </location>
</feature>
<organism evidence="1">
    <name type="scientific">gut metagenome</name>
    <dbReference type="NCBI Taxonomy" id="749906"/>
    <lineage>
        <taxon>unclassified sequences</taxon>
        <taxon>metagenomes</taxon>
        <taxon>organismal metagenomes</taxon>
    </lineage>
</organism>
<evidence type="ECO:0000313" key="1">
    <source>
        <dbReference type="EMBL" id="EJW94962.1"/>
    </source>
</evidence>
<dbReference type="AlphaFoldDB" id="J9FZI7"/>
<gene>
    <name evidence="1" type="ORF">EVA_16930</name>
</gene>
<protein>
    <submittedName>
        <fullName evidence="1">Uncharacterized protein</fullName>
    </submittedName>
</protein>
<comment type="caution">
    <text evidence="1">The sequence shown here is derived from an EMBL/GenBank/DDBJ whole genome shotgun (WGS) entry which is preliminary data.</text>
</comment>
<accession>J9FZI7</accession>
<name>J9FZI7_9ZZZZ</name>
<sequence>GEKELREKCSLLFAQAAAKKLKFLSDQEKTAQYTAASALLK</sequence>
<reference evidence="1" key="1">
    <citation type="journal article" date="2012" name="PLoS ONE">
        <title>Gene sets for utilization of primary and secondary nutrition supplies in the distal gut of endangered iberian lynx.</title>
        <authorList>
            <person name="Alcaide M."/>
            <person name="Messina E."/>
            <person name="Richter M."/>
            <person name="Bargiela R."/>
            <person name="Peplies J."/>
            <person name="Huws S.A."/>
            <person name="Newbold C.J."/>
            <person name="Golyshin P.N."/>
            <person name="Simon M.A."/>
            <person name="Lopez G."/>
            <person name="Yakimov M.M."/>
            <person name="Ferrer M."/>
        </authorList>
    </citation>
    <scope>NUCLEOTIDE SEQUENCE</scope>
</reference>
<dbReference type="EMBL" id="AMCI01006082">
    <property type="protein sequence ID" value="EJW94962.1"/>
    <property type="molecule type" value="Genomic_DNA"/>
</dbReference>